<reference evidence="4" key="1">
    <citation type="submission" date="2017-02" db="UniProtKB">
        <authorList>
            <consortium name="WormBaseParasite"/>
        </authorList>
    </citation>
    <scope>IDENTIFICATION</scope>
</reference>
<feature type="region of interest" description="Disordered" evidence="1">
    <location>
        <begin position="545"/>
        <end position="586"/>
    </location>
</feature>
<feature type="compositionally biased region" description="Polar residues" evidence="1">
    <location>
        <begin position="545"/>
        <end position="560"/>
    </location>
</feature>
<dbReference type="Gene3D" id="1.10.1280.10">
    <property type="entry name" value="Di-copper center containing domain from catechol oxidase"/>
    <property type="match status" value="1"/>
</dbReference>
<dbReference type="AlphaFoldDB" id="A0A0M3IJG9"/>
<sequence length="961" mass="106516">MNVPLTLVLFFISFHSAINRSSRQYATSTNDTVVEAENDLPLGERKELRELTREEISEMIESFEDIRRPRAHLGASLLQEIDQKSSSKEELIARQFNLILFSSVLEFKFHKISYELIVRLEEALNLTLPYWDFELDRRLANPIDSVLFHSDFLKKKHSYGSVDVVRILDNYADDSTENIANILDEQEAAKRNEALLILRRNNFTQFFYILLEVAKISGYGSSQNCDRCPPTNQWLFCDSWRMHCVSKVVINGNCSTFNTTNNVCHKSDCIDGKCSSSPITLTTPITVDDDLKPASYPPTQIFNDQAFSQHNASDIAETIHNAKKLGESLVPAVAISAEVHPRRTTHPIQGDSTEQYAIRPQQTTLNAITSKFSGVQLKKTSIGSWFATSQPENATLPIPATTAEAIQSKSLQSSKQISEKMSFVHDVFSSTSPIHVPDSERITSTKSGATSSGVIISTISQENRSIGYPETTPTTSSQHSLETLTTEATAALKKQLPTVSVALILDDENGSFNASSRLRNVSHKEGAASPTVYKLLESTASGAHYSSSTAYSPAQTTTSEPLAEPSASEGVNSTPHEKDRKTSMPPTLIEPTQIFLSHTATQTTPSAQQLFPAVDSVKTRGDRRKANATNSGRTDSIDRRAEGKTKTSEANTSHSNFFTSSSLIDTTTTTQPLIQTTRTSRKRTKKPGRRKNKTRSQGGAQRARKLQSTVSTTSMIVALPSTSTSATKLAGESRTRNPPRGPTAPQDVSVHWRSGPSPVRNPPSLYPREENPPEDSGTTPIVYFSITIIEGEPRRKSFLNRRLEHCEITVTGLNMPSGYTQTTHGRLVPGTTIGLVHTLDPELHAPLVEFRITVTDRIGRECEQRCLNEKGSYERCDRNSVRLTSHEFIAFADPIETHEASQLIALLYENFYFPISGIGGYSGVNVSILQSEEDVLKNQWSGRGYYRKRKKDYLLFACAKS</sequence>
<accession>A0A0M3IJG9</accession>
<proteinExistence type="predicted"/>
<feature type="chain" id="PRO_5005657242" evidence="2">
    <location>
        <begin position="18"/>
        <end position="961"/>
    </location>
</feature>
<evidence type="ECO:0000313" key="4">
    <source>
        <dbReference type="WBParaSite" id="ALUE_0001879401-mRNA-1"/>
    </source>
</evidence>
<organism evidence="3 4">
    <name type="scientific">Ascaris lumbricoides</name>
    <name type="common">Giant roundworm</name>
    <dbReference type="NCBI Taxonomy" id="6252"/>
    <lineage>
        <taxon>Eukaryota</taxon>
        <taxon>Metazoa</taxon>
        <taxon>Ecdysozoa</taxon>
        <taxon>Nematoda</taxon>
        <taxon>Chromadorea</taxon>
        <taxon>Rhabditida</taxon>
        <taxon>Spirurina</taxon>
        <taxon>Ascaridomorpha</taxon>
        <taxon>Ascaridoidea</taxon>
        <taxon>Ascarididae</taxon>
        <taxon>Ascaris</taxon>
    </lineage>
</organism>
<dbReference type="WBParaSite" id="ALUE_0001879401-mRNA-1">
    <property type="protein sequence ID" value="ALUE_0001879401-mRNA-1"/>
    <property type="gene ID" value="ALUE_0001879401"/>
</dbReference>
<keyword evidence="2" id="KW-0732">Signal</keyword>
<feature type="compositionally biased region" description="Basic residues" evidence="1">
    <location>
        <begin position="679"/>
        <end position="694"/>
    </location>
</feature>
<feature type="compositionally biased region" description="Polar residues" evidence="1">
    <location>
        <begin position="706"/>
        <end position="727"/>
    </location>
</feature>
<evidence type="ECO:0000256" key="2">
    <source>
        <dbReference type="SAM" id="SignalP"/>
    </source>
</evidence>
<evidence type="ECO:0000256" key="1">
    <source>
        <dbReference type="SAM" id="MobiDB-lite"/>
    </source>
</evidence>
<feature type="compositionally biased region" description="Basic and acidic residues" evidence="1">
    <location>
        <begin position="635"/>
        <end position="647"/>
    </location>
</feature>
<feature type="compositionally biased region" description="Low complexity" evidence="1">
    <location>
        <begin position="651"/>
        <end position="678"/>
    </location>
</feature>
<feature type="region of interest" description="Disordered" evidence="1">
    <location>
        <begin position="602"/>
        <end position="779"/>
    </location>
</feature>
<keyword evidence="3" id="KW-1185">Reference proteome</keyword>
<name>A0A0M3IJG9_ASCLU</name>
<feature type="signal peptide" evidence="2">
    <location>
        <begin position="1"/>
        <end position="17"/>
    </location>
</feature>
<protein>
    <submittedName>
        <fullName evidence="4">MANSC domain-containing protein</fullName>
    </submittedName>
</protein>
<dbReference type="InterPro" id="IPR008922">
    <property type="entry name" value="Di-copper_centre_dom_sf"/>
</dbReference>
<dbReference type="Proteomes" id="UP000036681">
    <property type="component" value="Unplaced"/>
</dbReference>
<evidence type="ECO:0000313" key="3">
    <source>
        <dbReference type="Proteomes" id="UP000036681"/>
    </source>
</evidence>